<keyword evidence="3" id="KW-0812">Transmembrane</keyword>
<keyword evidence="5" id="KW-1185">Reference proteome</keyword>
<feature type="compositionally biased region" description="Basic and acidic residues" evidence="2">
    <location>
        <begin position="129"/>
        <end position="139"/>
    </location>
</feature>
<protein>
    <submittedName>
        <fullName evidence="4">DUF2852 domain-containing protein</fullName>
    </submittedName>
</protein>
<reference evidence="4" key="2">
    <citation type="submission" date="2022-10" db="EMBL/GenBank/DDBJ databases">
        <authorList>
            <person name="Trinh H.N."/>
        </authorList>
    </citation>
    <scope>NUCLEOTIDE SEQUENCE</scope>
    <source>
        <strain evidence="4">RN2-1</strain>
    </source>
</reference>
<keyword evidence="3" id="KW-0472">Membrane</keyword>
<feature type="region of interest" description="Disordered" evidence="2">
    <location>
        <begin position="129"/>
        <end position="150"/>
    </location>
</feature>
<keyword evidence="3" id="KW-1133">Transmembrane helix</keyword>
<accession>A0AA41YM73</accession>
<keyword evidence="1" id="KW-0175">Coiled coil</keyword>
<dbReference type="EMBL" id="JAPDNT010000019">
    <property type="protein sequence ID" value="MCW3476466.1"/>
    <property type="molecule type" value="Genomic_DNA"/>
</dbReference>
<organism evidence="4 5">
    <name type="scientific">Limobrevibacterium gyesilva</name>
    <dbReference type="NCBI Taxonomy" id="2991712"/>
    <lineage>
        <taxon>Bacteria</taxon>
        <taxon>Pseudomonadati</taxon>
        <taxon>Pseudomonadota</taxon>
        <taxon>Alphaproteobacteria</taxon>
        <taxon>Acetobacterales</taxon>
        <taxon>Acetobacteraceae</taxon>
        <taxon>Limobrevibacterium</taxon>
    </lineage>
</organism>
<feature type="region of interest" description="Disordered" evidence="2">
    <location>
        <begin position="77"/>
        <end position="100"/>
    </location>
</feature>
<gene>
    <name evidence="4" type="ORF">OL599_18035</name>
</gene>
<evidence type="ECO:0000313" key="4">
    <source>
        <dbReference type="EMBL" id="MCW3476466.1"/>
    </source>
</evidence>
<dbReference type="AlphaFoldDB" id="A0AA41YM73"/>
<name>A0AA41YM73_9PROT</name>
<dbReference type="RefSeq" id="WP_264715258.1">
    <property type="nucleotide sequence ID" value="NZ_JAPDNT010000019.1"/>
</dbReference>
<feature type="coiled-coil region" evidence="1">
    <location>
        <begin position="100"/>
        <end position="127"/>
    </location>
</feature>
<evidence type="ECO:0000256" key="2">
    <source>
        <dbReference type="SAM" id="MobiDB-lite"/>
    </source>
</evidence>
<evidence type="ECO:0000256" key="3">
    <source>
        <dbReference type="SAM" id="Phobius"/>
    </source>
</evidence>
<dbReference type="Proteomes" id="UP001165679">
    <property type="component" value="Unassembled WGS sequence"/>
</dbReference>
<dbReference type="InterPro" id="IPR021273">
    <property type="entry name" value="DUF2852"/>
</dbReference>
<evidence type="ECO:0000313" key="5">
    <source>
        <dbReference type="Proteomes" id="UP001165679"/>
    </source>
</evidence>
<comment type="caution">
    <text evidence="4">The sequence shown here is derived from an EMBL/GenBank/DDBJ whole genome shotgun (WGS) entry which is preliminary data.</text>
</comment>
<dbReference type="Pfam" id="PF11014">
    <property type="entry name" value="DUF2852"/>
    <property type="match status" value="1"/>
</dbReference>
<reference evidence="4" key="1">
    <citation type="submission" date="2022-09" db="EMBL/GenBank/DDBJ databases">
        <title>Rhodovastum sp. nov. RN2-1 isolated from soil in Seongnam, South Korea.</title>
        <authorList>
            <person name="Le N.T."/>
        </authorList>
    </citation>
    <scope>NUCLEOTIDE SEQUENCE</scope>
    <source>
        <strain evidence="4">RN2-1</strain>
    </source>
</reference>
<evidence type="ECO:0000256" key="1">
    <source>
        <dbReference type="SAM" id="Coils"/>
    </source>
</evidence>
<proteinExistence type="predicted"/>
<sequence length="150" mass="16741">MPLSAYLNDIPKPAWIAVMVLAFIWHWPIGLAILAYLIGSGRIGRGNNCGPGRWYNAPGQPGADRSQAGCGWGKWGQWANPAQPGARPGPSGNQAFDEYRAETLRRLEDEQKEFVEYLERLRRAKDKAEFDQFMAERRRATGAPEAPDQA</sequence>
<feature type="transmembrane region" description="Helical" evidence="3">
    <location>
        <begin position="14"/>
        <end position="38"/>
    </location>
</feature>